<name>A0A8J6Q7S9_9FLAO</name>
<keyword evidence="2" id="KW-1185">Reference proteome</keyword>
<dbReference type="InterPro" id="IPR021109">
    <property type="entry name" value="Peptidase_aspartic_dom_sf"/>
</dbReference>
<protein>
    <submittedName>
        <fullName evidence="1">Clan AA aspartic protease</fullName>
    </submittedName>
</protein>
<dbReference type="EMBL" id="JACVXB010000004">
    <property type="protein sequence ID" value="MBD0832803.1"/>
    <property type="molecule type" value="Genomic_DNA"/>
</dbReference>
<keyword evidence="1" id="KW-0378">Hydrolase</keyword>
<evidence type="ECO:0000313" key="1">
    <source>
        <dbReference type="EMBL" id="MBD0832803.1"/>
    </source>
</evidence>
<dbReference type="RefSeq" id="WP_188230585.1">
    <property type="nucleotide sequence ID" value="NZ_JACVXB010000004.1"/>
</dbReference>
<accession>A0A8J6Q7S9</accession>
<keyword evidence="1" id="KW-0645">Protease</keyword>
<dbReference type="Proteomes" id="UP000600588">
    <property type="component" value="Unassembled WGS sequence"/>
</dbReference>
<gene>
    <name evidence="1" type="ORF">ICJ83_11725</name>
</gene>
<dbReference type="Pfam" id="PF13650">
    <property type="entry name" value="Asp_protease_2"/>
    <property type="match status" value="1"/>
</dbReference>
<dbReference type="InterPro" id="IPR034122">
    <property type="entry name" value="Retropepsin-like_bacterial"/>
</dbReference>
<dbReference type="AlphaFoldDB" id="A0A8J6Q7S9"/>
<reference evidence="1 2" key="1">
    <citation type="submission" date="2020-09" db="EMBL/GenBank/DDBJ databases">
        <title>TT11 complete genome.</title>
        <authorList>
            <person name="Wu Z."/>
        </authorList>
    </citation>
    <scope>NUCLEOTIDE SEQUENCE [LARGE SCALE GENOMIC DNA]</scope>
    <source>
        <strain evidence="1 2">TT11</strain>
    </source>
</reference>
<dbReference type="Gene3D" id="2.40.70.10">
    <property type="entry name" value="Acid Proteases"/>
    <property type="match status" value="1"/>
</dbReference>
<dbReference type="GO" id="GO:0008233">
    <property type="term" value="F:peptidase activity"/>
    <property type="evidence" value="ECO:0007669"/>
    <property type="project" value="UniProtKB-KW"/>
</dbReference>
<proteinExistence type="predicted"/>
<evidence type="ECO:0000313" key="2">
    <source>
        <dbReference type="Proteomes" id="UP000600588"/>
    </source>
</evidence>
<comment type="caution">
    <text evidence="1">The sequence shown here is derived from an EMBL/GenBank/DDBJ whole genome shotgun (WGS) entry which is preliminary data.</text>
</comment>
<sequence length="389" mass="44403">MKFKLIIFILFTYTGSFSQQVNLNKGKTPKDFFEIIQFEVVKNKIILPVTIADKTYRFILDTGAPNMISNEIENLLQPKKAKIISITDSNNKTKPLKLITLKNLKLGESEFRNIPTLVYDLKNDPIFKCFEIDGLIGSNMLRHSILKLDMQAKTLTLTDNTEKLILDRNNFEKIEYTDKQSGPRIWVDLKGKDQGKELILIDTGMSNLYSLSKTNYNILKTKDIFHIKGKSTGASGLGLFGETSKNEHHKLLLPSLNLCNVNLRNVVTQTSDDDHSKIGSQILQYGTLTIDYKHKRLYFDTKSITIPVNYSDLGFSFSVKNENLIIGFVWDEKLKKQINYGDKVIAINDQPINLCEVITSEIISKDTKTFTLKILPLKGRMFEMKLSKN</sequence>
<dbReference type="CDD" id="cd05483">
    <property type="entry name" value="retropepsin_like_bacteria"/>
    <property type="match status" value="1"/>
</dbReference>
<organism evidence="1 2">
    <name type="scientific">Aestuariibaculum sediminum</name>
    <dbReference type="NCBI Taxonomy" id="2770637"/>
    <lineage>
        <taxon>Bacteria</taxon>
        <taxon>Pseudomonadati</taxon>
        <taxon>Bacteroidota</taxon>
        <taxon>Flavobacteriia</taxon>
        <taxon>Flavobacteriales</taxon>
        <taxon>Flavobacteriaceae</taxon>
    </lineage>
</organism>
<dbReference type="GO" id="GO:0006508">
    <property type="term" value="P:proteolysis"/>
    <property type="evidence" value="ECO:0007669"/>
    <property type="project" value="UniProtKB-KW"/>
</dbReference>